<evidence type="ECO:0000313" key="9">
    <source>
        <dbReference type="Proteomes" id="UP001459204"/>
    </source>
</evidence>
<keyword evidence="2 5" id="KW-0547">Nucleotide-binding</keyword>
<dbReference type="InterPro" id="IPR000719">
    <property type="entry name" value="Prot_kinase_dom"/>
</dbReference>
<gene>
    <name evidence="8" type="ORF">AAD027_16110</name>
</gene>
<organism evidence="8 9">
    <name type="scientific">Pseudoxanthomonas putridarboris</name>
    <dbReference type="NCBI Taxonomy" id="752605"/>
    <lineage>
        <taxon>Bacteria</taxon>
        <taxon>Pseudomonadati</taxon>
        <taxon>Pseudomonadota</taxon>
        <taxon>Gammaproteobacteria</taxon>
        <taxon>Lysobacterales</taxon>
        <taxon>Lysobacteraceae</taxon>
        <taxon>Pseudoxanthomonas</taxon>
    </lineage>
</organism>
<sequence>MSSIEARALRLFDRFVEMPREERERELASLRREDPDLHAALKRLLDADDCSRIERAPIAAVAARMQSMEAQEDDSIGRQVGAWRIVGIIGHGGMGTVYEVERADGHFSQRAALKYVKAEVSSAQTESAFIEERNILASLRHPDIVPLLDGGLDEAGHPWFVMRRVDGEPIDAWCDRQSLTLRQRIELLATICDAVCYAHSRGIIHQDIKPSNILITADGKVQLLDFGLSMPAEGRADRRLAVTSGYCAPEVMAGGSLGFGVDVYALGVLLYQLACGQWPVPLNAVRHQPRPVSALVPGMTPQMLARRGEKDVEALSRKVRGELDSIALHCVETMPGERYESVADLQRDLKNWLSGAPVSAYGGGRWYRFKCFARCHAAASIVVSAVLGCLGMFAALYAWQHMHAERERVASSYADRLLESSLGMATLSGLGDAPLSSAAMLEKSEAYLRGESLDGHPEVRSRGLSVIARNWAAVGEYRRAEELVSEAIALGGADTLQTAFNLSTLAQVQNQQARHAEARQTARKGTALLKVRLSDQHRLAYARLLNQVAIAQSGLGDSGAAFQTLSQAVAEARQLPSLSSDAVVAQLLVQRGTWYRWRLRMKESEADLLRAIDLAGKEDVVIADDARESLVRTVRASRQSGREKRSLSLATALLASRQRTLGYRHPQTGIAWSELAFVRLLNADNPGAEEAIRHAESILRESLGETHPAYARTCIARAHLDALEGRHQSSIAGVEKGISIYRARYGETHEFTLEARFLLANRYWAEFSRTGDVEKRSQALDLIGKAIGDSVAAHGGVPAIHRLAYATLLANTGETAQAAEQLRTARADAVDQYGEGSQESLHIRATELSMAIDNDADAAWMEPAFNAIVADLGKVDTLYARAIAHTVWLERARWLRQQGASGKEDVRQALLNARDEAVKAGQPAWVAVADLRMRELEEDAPEAR</sequence>
<dbReference type="Pfam" id="PF00069">
    <property type="entry name" value="Pkinase"/>
    <property type="match status" value="1"/>
</dbReference>
<dbReference type="PROSITE" id="PS50011">
    <property type="entry name" value="PROTEIN_KINASE_DOM"/>
    <property type="match status" value="1"/>
</dbReference>
<feature type="binding site" evidence="5">
    <location>
        <position position="114"/>
    </location>
    <ligand>
        <name>ATP</name>
        <dbReference type="ChEBI" id="CHEBI:30616"/>
    </ligand>
</feature>
<dbReference type="Gene3D" id="1.10.510.10">
    <property type="entry name" value="Transferase(Phosphotransferase) domain 1"/>
    <property type="match status" value="1"/>
</dbReference>
<dbReference type="InterPro" id="IPR011990">
    <property type="entry name" value="TPR-like_helical_dom_sf"/>
</dbReference>
<evidence type="ECO:0000256" key="3">
    <source>
        <dbReference type="ARBA" id="ARBA00022777"/>
    </source>
</evidence>
<evidence type="ECO:0000313" key="8">
    <source>
        <dbReference type="EMBL" id="MEL1265880.1"/>
    </source>
</evidence>
<keyword evidence="4 5" id="KW-0067">ATP-binding</keyword>
<dbReference type="InterPro" id="IPR011009">
    <property type="entry name" value="Kinase-like_dom_sf"/>
</dbReference>
<dbReference type="RefSeq" id="WP_341727053.1">
    <property type="nucleotide sequence ID" value="NZ_JBBWWT010000009.1"/>
</dbReference>
<evidence type="ECO:0000256" key="1">
    <source>
        <dbReference type="ARBA" id="ARBA00022679"/>
    </source>
</evidence>
<keyword evidence="6" id="KW-0472">Membrane</keyword>
<keyword evidence="3 8" id="KW-0418">Kinase</keyword>
<feature type="domain" description="Protein kinase" evidence="7">
    <location>
        <begin position="83"/>
        <end position="353"/>
    </location>
</feature>
<dbReference type="SUPFAM" id="SSF56112">
    <property type="entry name" value="Protein kinase-like (PK-like)"/>
    <property type="match status" value="1"/>
</dbReference>
<keyword evidence="1 8" id="KW-0808">Transferase</keyword>
<comment type="caution">
    <text evidence="8">The sequence shown here is derived from an EMBL/GenBank/DDBJ whole genome shotgun (WGS) entry which is preliminary data.</text>
</comment>
<dbReference type="PANTHER" id="PTHR43289">
    <property type="entry name" value="MITOGEN-ACTIVATED PROTEIN KINASE KINASE KINASE 20-RELATED"/>
    <property type="match status" value="1"/>
</dbReference>
<evidence type="ECO:0000259" key="7">
    <source>
        <dbReference type="PROSITE" id="PS50011"/>
    </source>
</evidence>
<accession>A0ABU9J4N0</accession>
<dbReference type="EMBL" id="JBBWWT010000009">
    <property type="protein sequence ID" value="MEL1265880.1"/>
    <property type="molecule type" value="Genomic_DNA"/>
</dbReference>
<dbReference type="SUPFAM" id="SSF48452">
    <property type="entry name" value="TPR-like"/>
    <property type="match status" value="1"/>
</dbReference>
<dbReference type="CDD" id="cd14014">
    <property type="entry name" value="STKc_PknB_like"/>
    <property type="match status" value="1"/>
</dbReference>
<dbReference type="Gene3D" id="1.25.40.10">
    <property type="entry name" value="Tetratricopeptide repeat domain"/>
    <property type="match status" value="2"/>
</dbReference>
<dbReference type="EC" id="2.7.11.1" evidence="8"/>
<evidence type="ECO:0000256" key="2">
    <source>
        <dbReference type="ARBA" id="ARBA00022741"/>
    </source>
</evidence>
<dbReference type="PANTHER" id="PTHR43289:SF34">
    <property type="entry name" value="SERINE_THREONINE-PROTEIN KINASE YBDM-RELATED"/>
    <property type="match status" value="1"/>
</dbReference>
<keyword evidence="9" id="KW-1185">Reference proteome</keyword>
<dbReference type="Proteomes" id="UP001459204">
    <property type="component" value="Unassembled WGS sequence"/>
</dbReference>
<name>A0ABU9J4N0_9GAMM</name>
<keyword evidence="6" id="KW-0812">Transmembrane</keyword>
<dbReference type="Gene3D" id="3.30.200.20">
    <property type="entry name" value="Phosphorylase Kinase, domain 1"/>
    <property type="match status" value="1"/>
</dbReference>
<dbReference type="PROSITE" id="PS00108">
    <property type="entry name" value="PROTEIN_KINASE_ST"/>
    <property type="match status" value="1"/>
</dbReference>
<feature type="transmembrane region" description="Helical" evidence="6">
    <location>
        <begin position="377"/>
        <end position="399"/>
    </location>
</feature>
<dbReference type="InterPro" id="IPR017441">
    <property type="entry name" value="Protein_kinase_ATP_BS"/>
</dbReference>
<reference evidence="8 9" key="1">
    <citation type="submission" date="2024-04" db="EMBL/GenBank/DDBJ databases">
        <title>Draft genome sequence of Pseudoxanthomonas putridarboris WD12.</title>
        <authorList>
            <person name="Oh J."/>
        </authorList>
    </citation>
    <scope>NUCLEOTIDE SEQUENCE [LARGE SCALE GENOMIC DNA]</scope>
    <source>
        <strain evidence="8 9">WD12</strain>
    </source>
</reference>
<evidence type="ECO:0000256" key="5">
    <source>
        <dbReference type="PROSITE-ProRule" id="PRU10141"/>
    </source>
</evidence>
<dbReference type="InterPro" id="IPR008271">
    <property type="entry name" value="Ser/Thr_kinase_AS"/>
</dbReference>
<evidence type="ECO:0000256" key="6">
    <source>
        <dbReference type="SAM" id="Phobius"/>
    </source>
</evidence>
<dbReference type="SMART" id="SM00220">
    <property type="entry name" value="S_TKc"/>
    <property type="match status" value="1"/>
</dbReference>
<protein>
    <submittedName>
        <fullName evidence="8">Serine/threonine-protein kinase</fullName>
        <ecNumber evidence="8">2.7.11.1</ecNumber>
    </submittedName>
</protein>
<evidence type="ECO:0000256" key="4">
    <source>
        <dbReference type="ARBA" id="ARBA00022840"/>
    </source>
</evidence>
<keyword evidence="6" id="KW-1133">Transmembrane helix</keyword>
<proteinExistence type="predicted"/>
<dbReference type="GO" id="GO:0004674">
    <property type="term" value="F:protein serine/threonine kinase activity"/>
    <property type="evidence" value="ECO:0007669"/>
    <property type="project" value="UniProtKB-EC"/>
</dbReference>
<dbReference type="PROSITE" id="PS00107">
    <property type="entry name" value="PROTEIN_KINASE_ATP"/>
    <property type="match status" value="1"/>
</dbReference>